<keyword evidence="3 4" id="KW-0175">Coiled coil</keyword>
<evidence type="ECO:0000256" key="4">
    <source>
        <dbReference type="SAM" id="Coils"/>
    </source>
</evidence>
<evidence type="ECO:0000256" key="2">
    <source>
        <dbReference type="ARBA" id="ARBA00018687"/>
    </source>
</evidence>
<comment type="similarity">
    <text evidence="1">Belongs to the SMC family. SMC5 subfamily.</text>
</comment>
<protein>
    <recommendedName>
        <fullName evidence="2">Structural maintenance of chromosomes protein 5</fullName>
    </recommendedName>
</protein>
<keyword evidence="8" id="KW-1185">Reference proteome</keyword>
<feature type="coiled-coil region" evidence="4">
    <location>
        <begin position="296"/>
        <end position="418"/>
    </location>
</feature>
<evidence type="ECO:0000259" key="6">
    <source>
        <dbReference type="Pfam" id="PF02463"/>
    </source>
</evidence>
<dbReference type="GO" id="GO:0003697">
    <property type="term" value="F:single-stranded DNA binding"/>
    <property type="evidence" value="ECO:0007669"/>
    <property type="project" value="TreeGrafter"/>
</dbReference>
<dbReference type="Proteomes" id="UP001383192">
    <property type="component" value="Unassembled WGS sequence"/>
</dbReference>
<dbReference type="AlphaFoldDB" id="A0AAW0BT31"/>
<dbReference type="GO" id="GO:0005634">
    <property type="term" value="C:nucleus"/>
    <property type="evidence" value="ECO:0007669"/>
    <property type="project" value="TreeGrafter"/>
</dbReference>
<evidence type="ECO:0000313" key="8">
    <source>
        <dbReference type="Proteomes" id="UP001383192"/>
    </source>
</evidence>
<feature type="coiled-coil region" evidence="4">
    <location>
        <begin position="661"/>
        <end position="733"/>
    </location>
</feature>
<comment type="caution">
    <text evidence="7">The sequence shown here is derived from an EMBL/GenBank/DDBJ whole genome shotgun (WGS) entry which is preliminary data.</text>
</comment>
<dbReference type="PANTHER" id="PTHR45916:SF1">
    <property type="entry name" value="STRUCTURAL MAINTENANCE OF CHROMOSOMES PROTEIN 5"/>
    <property type="match status" value="1"/>
</dbReference>
<evidence type="ECO:0000256" key="5">
    <source>
        <dbReference type="SAM" id="MobiDB-lite"/>
    </source>
</evidence>
<accession>A0AAW0BT31</accession>
<dbReference type="Gene3D" id="3.40.50.300">
    <property type="entry name" value="P-loop containing nucleotide triphosphate hydrolases"/>
    <property type="match status" value="2"/>
</dbReference>
<feature type="coiled-coil region" evidence="4">
    <location>
        <begin position="449"/>
        <end position="476"/>
    </location>
</feature>
<feature type="domain" description="RecF/RecN/SMC N-terminal" evidence="6">
    <location>
        <begin position="125"/>
        <end position="1081"/>
    </location>
</feature>
<dbReference type="InterPro" id="IPR027417">
    <property type="entry name" value="P-loop_NTPase"/>
</dbReference>
<evidence type="ECO:0000256" key="1">
    <source>
        <dbReference type="ARBA" id="ARBA00010171"/>
    </source>
</evidence>
<dbReference type="InterPro" id="IPR003395">
    <property type="entry name" value="RecF/RecN/SMC_N"/>
</dbReference>
<proteinExistence type="inferred from homology"/>
<reference evidence="7 8" key="1">
    <citation type="submission" date="2024-01" db="EMBL/GenBank/DDBJ databases">
        <title>A draft genome for a cacao thread blight-causing isolate of Paramarasmius palmivorus.</title>
        <authorList>
            <person name="Baruah I.K."/>
            <person name="Bukari Y."/>
            <person name="Amoako-Attah I."/>
            <person name="Meinhardt L.W."/>
            <person name="Bailey B.A."/>
            <person name="Cohen S.P."/>
        </authorList>
    </citation>
    <scope>NUCLEOTIDE SEQUENCE [LARGE SCALE GENOMIC DNA]</scope>
    <source>
        <strain evidence="7 8">GH-12</strain>
    </source>
</reference>
<evidence type="ECO:0000256" key="3">
    <source>
        <dbReference type="ARBA" id="ARBA00023054"/>
    </source>
</evidence>
<dbReference type="SUPFAM" id="SSF52540">
    <property type="entry name" value="P-loop containing nucleoside triphosphate hydrolases"/>
    <property type="match status" value="1"/>
</dbReference>
<dbReference type="Pfam" id="PF02463">
    <property type="entry name" value="SMC_N"/>
    <property type="match status" value="1"/>
</dbReference>
<gene>
    <name evidence="7" type="primary">SMC5_1</name>
    <name evidence="7" type="ORF">VNI00_014613</name>
</gene>
<feature type="compositionally biased region" description="Basic and acidic residues" evidence="5">
    <location>
        <begin position="92"/>
        <end position="116"/>
    </location>
</feature>
<name>A0AAW0BT31_9AGAR</name>
<organism evidence="7 8">
    <name type="scientific">Paramarasmius palmivorus</name>
    <dbReference type="NCBI Taxonomy" id="297713"/>
    <lineage>
        <taxon>Eukaryota</taxon>
        <taxon>Fungi</taxon>
        <taxon>Dikarya</taxon>
        <taxon>Basidiomycota</taxon>
        <taxon>Agaricomycotina</taxon>
        <taxon>Agaricomycetes</taxon>
        <taxon>Agaricomycetidae</taxon>
        <taxon>Agaricales</taxon>
        <taxon>Marasmiineae</taxon>
        <taxon>Marasmiaceae</taxon>
        <taxon>Paramarasmius</taxon>
    </lineage>
</organism>
<feature type="region of interest" description="Disordered" evidence="5">
    <location>
        <begin position="1"/>
        <end position="116"/>
    </location>
</feature>
<sequence length="1151" mass="132045">MTRRTHRSSASDNDSLKENHIVNSTGSNAVKIKTEKARQQVSANVKGKQRAVEEEEEEEQRDGHEEEADGERDEEEDNQGEGSPKGRKRQKVNAEGEARPSQSHKEEVVVKTQPRDTDGFIPGQIVRIQLQNFLTYDFANFNCGPYLNMIIGPNGTGKSSIACAIALGLNWPPSILGRAESIQSFVKNDKETGYVEIEMKAPRGRPNLVIRRNIHSGSKTNSFTLNGKPATGKEVAARMAELNVQISNLCTFLPQDKVSSFAMMSPQQLLKETQRAAGDRNLTAWHETLIRSGNEHRTMLQTIKEEEEQLHQMQERNAAIEKEVERYNERKRIEERSLKKELQQAERAREKKKESIKRRFDQMNSKWSQNSKLEADIESLNSQMEELEIAEQRRKQKIKKLEEEIAAIEVELKRVVQTENLEHLMEETRQNIRDRQEVSERLREFGARIDEAVRDRTSAERQVEELENKLRQLDTVDGRKMSNLARWDRDVADVVLWLRQNQHRFQKGILEPAFLSLTVRDQRYADAVESCIGSGQMKTFVAQCREDYDLFNDLVNDKNSVIGRPCRVPTWFRDREVLDRITIPPPMSGEEMSQLHFDGYAIDFVECPEGLKTYLMAELQMHRTAIALSQNIDVETAMNLVSRPIGSFPGGANFITGPYPYSVDTERKRQLEAEIREHKQKVAVCAEEVDKLMAEAKPHEDELKDLQNKKTDLERRKEAVQKEKQRINTFQSRKERFVTQLKAEKKVPPPEKERQNIRKKMAKIAKDRMVLADEHVKLVRAVIDEQVESTRLGLEYLQIAANKIAFEELCEKKAEKFTKALEEWGKVDAEYRHVKDQSKEALYHVHSVMDEAPPELAEVGRRIQAARKEYAKALKEAEENGTEHPSKENVDLRSCQELEIALEDQKAQLELVTKTNPGVVEQYEKRKREIEQLEAIVDRKKKEAESVEKSINTAKVEPRPQLYISVSLTVHTSRNGNQPCKNLLTVSAEKFSAAFDRIGCAGEIRIAENEDYDKWAIDILVKFRDDEKLQLLTGQRQSGGERSLTTILYLMSLTEEARTPFSLVDEINQGMDQRAERVVHDNMVDVTCKDTAGQYFLITPKLLPDLKYHERMKVLCVANGEWLPEETGLGNLNRLIDGFLSVKRGNGTSSH</sequence>
<dbReference type="EMBL" id="JAYKXP010000084">
    <property type="protein sequence ID" value="KAK7029359.1"/>
    <property type="molecule type" value="Genomic_DNA"/>
</dbReference>
<feature type="compositionally biased region" description="Acidic residues" evidence="5">
    <location>
        <begin position="53"/>
        <end position="79"/>
    </location>
</feature>
<dbReference type="GO" id="GO:0030915">
    <property type="term" value="C:Smc5-Smc6 complex"/>
    <property type="evidence" value="ECO:0007669"/>
    <property type="project" value="TreeGrafter"/>
</dbReference>
<dbReference type="GO" id="GO:0000724">
    <property type="term" value="P:double-strand break repair via homologous recombination"/>
    <property type="evidence" value="ECO:0007669"/>
    <property type="project" value="TreeGrafter"/>
</dbReference>
<evidence type="ECO:0000313" key="7">
    <source>
        <dbReference type="EMBL" id="KAK7029359.1"/>
    </source>
</evidence>
<feature type="coiled-coil region" evidence="4">
    <location>
        <begin position="856"/>
        <end position="957"/>
    </location>
</feature>
<dbReference type="PANTHER" id="PTHR45916">
    <property type="entry name" value="STRUCTURAL MAINTENANCE OF CHROMOSOMES PROTEIN 5"/>
    <property type="match status" value="1"/>
</dbReference>